<keyword evidence="1" id="KW-1133">Transmembrane helix</keyword>
<evidence type="ECO:0008006" key="4">
    <source>
        <dbReference type="Google" id="ProtNLM"/>
    </source>
</evidence>
<feature type="transmembrane region" description="Helical" evidence="1">
    <location>
        <begin position="62"/>
        <end position="78"/>
    </location>
</feature>
<proteinExistence type="predicted"/>
<dbReference type="Proteomes" id="UP001595528">
    <property type="component" value="Unassembled WGS sequence"/>
</dbReference>
<evidence type="ECO:0000313" key="2">
    <source>
        <dbReference type="EMBL" id="MFC3229151.1"/>
    </source>
</evidence>
<keyword evidence="3" id="KW-1185">Reference proteome</keyword>
<evidence type="ECO:0000313" key="3">
    <source>
        <dbReference type="Proteomes" id="UP001595528"/>
    </source>
</evidence>
<feature type="transmembrane region" description="Helical" evidence="1">
    <location>
        <begin position="21"/>
        <end position="42"/>
    </location>
</feature>
<feature type="transmembrane region" description="Helical" evidence="1">
    <location>
        <begin position="83"/>
        <end position="103"/>
    </location>
</feature>
<organism evidence="2 3">
    <name type="scientific">Marinibaculum pumilum</name>
    <dbReference type="NCBI Taxonomy" id="1766165"/>
    <lineage>
        <taxon>Bacteria</taxon>
        <taxon>Pseudomonadati</taxon>
        <taxon>Pseudomonadota</taxon>
        <taxon>Alphaproteobacteria</taxon>
        <taxon>Rhodospirillales</taxon>
        <taxon>Rhodospirillaceae</taxon>
        <taxon>Marinibaculum</taxon>
    </lineage>
</organism>
<evidence type="ECO:0000256" key="1">
    <source>
        <dbReference type="SAM" id="Phobius"/>
    </source>
</evidence>
<accession>A0ABV7L3A3</accession>
<dbReference type="RefSeq" id="WP_379903084.1">
    <property type="nucleotide sequence ID" value="NZ_JBHRTR010000031.1"/>
</dbReference>
<dbReference type="EMBL" id="JBHRTR010000031">
    <property type="protein sequence ID" value="MFC3229151.1"/>
    <property type="molecule type" value="Genomic_DNA"/>
</dbReference>
<gene>
    <name evidence="2" type="ORF">ACFOGJ_18035</name>
</gene>
<protein>
    <recommendedName>
        <fullName evidence="4">MFS transporter</fullName>
    </recommendedName>
</protein>
<keyword evidence="1" id="KW-0812">Transmembrane</keyword>
<keyword evidence="1" id="KW-0472">Membrane</keyword>
<name>A0ABV7L3A3_9PROT</name>
<comment type="caution">
    <text evidence="2">The sequence shown here is derived from an EMBL/GenBank/DDBJ whole genome shotgun (WGS) entry which is preliminary data.</text>
</comment>
<reference evidence="3" key="1">
    <citation type="journal article" date="2019" name="Int. J. Syst. Evol. Microbiol.">
        <title>The Global Catalogue of Microorganisms (GCM) 10K type strain sequencing project: providing services to taxonomists for standard genome sequencing and annotation.</title>
        <authorList>
            <consortium name="The Broad Institute Genomics Platform"/>
            <consortium name="The Broad Institute Genome Sequencing Center for Infectious Disease"/>
            <person name="Wu L."/>
            <person name="Ma J."/>
        </authorList>
    </citation>
    <scope>NUCLEOTIDE SEQUENCE [LARGE SCALE GENOMIC DNA]</scope>
    <source>
        <strain evidence="3">KCTC 42964</strain>
    </source>
</reference>
<sequence>MTMPFNDDRDREADGPPGKDLLAISLASLSAILGTPFLFDFVGPIIAKLIYEAYGSKTLADLMYYASFALSGVIIYTVSRIALWYAIAALIGFTTVRFAGFAAGV</sequence>